<dbReference type="SUPFAM" id="SSF141072">
    <property type="entry name" value="CalX-like"/>
    <property type="match status" value="7"/>
</dbReference>
<dbReference type="Proteomes" id="UP000007590">
    <property type="component" value="Chromosome"/>
</dbReference>
<dbReference type="eggNOG" id="COG2373">
    <property type="taxonomic scope" value="Bacteria"/>
</dbReference>
<dbReference type="EMBL" id="CP003349">
    <property type="protein sequence ID" value="AFD07410.1"/>
    <property type="molecule type" value="Genomic_DNA"/>
</dbReference>
<dbReference type="GO" id="GO:0016020">
    <property type="term" value="C:membrane"/>
    <property type="evidence" value="ECO:0007669"/>
    <property type="project" value="InterPro"/>
</dbReference>
<dbReference type="PANTHER" id="PTHR11878">
    <property type="entry name" value="SODIUM/CALCIUM EXCHANGER"/>
    <property type="match status" value="1"/>
</dbReference>
<dbReference type="OrthoDB" id="9765926at2"/>
<keyword evidence="2" id="KW-0677">Repeat</keyword>
<feature type="domain" description="Calx-beta" evidence="5">
    <location>
        <begin position="634"/>
        <end position="736"/>
    </location>
</feature>
<dbReference type="RefSeq" id="WP_014680637.1">
    <property type="nucleotide sequence ID" value="NC_017770.1"/>
</dbReference>
<evidence type="ECO:0000256" key="1">
    <source>
        <dbReference type="ARBA" id="ARBA00022729"/>
    </source>
</evidence>
<keyword evidence="3" id="KW-0106">Calcium</keyword>
<evidence type="ECO:0000313" key="7">
    <source>
        <dbReference type="Proteomes" id="UP000007590"/>
    </source>
</evidence>
<keyword evidence="1" id="KW-0732">Signal</keyword>
<organism evidence="6 7">
    <name type="scientific">Solitalea canadensis (strain ATCC 29591 / DSM 3403 / JCM 21819 / LMG 8368 / NBRC 15130 / NCIMB 12057 / USAM 9D)</name>
    <name type="common">Flexibacter canadensis</name>
    <dbReference type="NCBI Taxonomy" id="929556"/>
    <lineage>
        <taxon>Bacteria</taxon>
        <taxon>Pseudomonadati</taxon>
        <taxon>Bacteroidota</taxon>
        <taxon>Sphingobacteriia</taxon>
        <taxon>Sphingobacteriales</taxon>
        <taxon>Sphingobacteriaceae</taxon>
        <taxon>Solitalea</taxon>
    </lineage>
</organism>
<dbReference type="GO" id="GO:0007154">
    <property type="term" value="P:cell communication"/>
    <property type="evidence" value="ECO:0007669"/>
    <property type="project" value="InterPro"/>
</dbReference>
<dbReference type="eggNOG" id="COG1361">
    <property type="taxonomic scope" value="Bacteria"/>
</dbReference>
<name>H8KUI6_SOLCM</name>
<feature type="domain" description="Calx-beta" evidence="5">
    <location>
        <begin position="521"/>
        <end position="622"/>
    </location>
</feature>
<sequence>MSAINSTIEKTKLSVTYNFITRLRLLSGQSLLILMFLLLIGEGISAKEIKRDKSVLPCVSINNITVTEGNSGTKTVYFKVTLNRPSTDTIKLNWWTQNSSNRDITATSPTDYTTVHQFLVFAPGETEKKIPVTIKGDKTYESNQEFDLVLSAYVGSHTFCKRVGKCTIINDDVPPQMEIRDTSILEGNEGKKRIYFLVKLKGHCSEYPIKFHYEITSGTAKAGSDFVAISGNTSIAPIKTYQWVSLDIKGDITKESNEDFYVTISNAENASIVRNKAKGTIKDDDNVDTDLRLNISDAVVTTPEQDTAITFKVELFSAASLPVTVDYTTIDSTATGGMDYEITSGTLTFAPGEKVKYINVPIIDDSTYEFLEAFKVKLSNPVNAVLANSTALVRISNNDYEYRPVILSYYVRDRNAMEVYESDSITFEFYLDRIERDTVKVDFKTVSGTALAGSDFIQTEGTVTFLPGETVKLVTIPYIDDAVRETQEIFYVKVSNIINAKISTKSFYYNGGSVAVPDDLITLVIRDDDYPFKKVKVNINDEIVTEHETTVGGVFKIILSEPTTKDVILNYSLTPGTATSNDVKLASGQVTIRKGNNSGAIIFEVLSDNLIEDAESFQVHLSNPINAVLEDSVATGIIIDKYQANGQPYFVVFRPGFNPEGNKRALISGYLENRNSYSATLDYHTIDGTAIAGIDYVATSGTVTILPDQSASFQIAVDVLNDNVIESTESFKIVISNPINAAYAGPDTVSIFIRDDDPTMIYHIDDVTVQEGNDSIKYIPIKITASSHLISDNLQKMEFHLVSETAGEVTDYYPVSTNDYATDWFFGLRDSVVVFALPIVGDLVAEGNETFKIRYKNQYREDVYHEATITIIDDDSPTLTASAEPAPAPISFEAPKKTTNVFTPNGDGINDLFYLEGIENIPNEITVVSKNGRQIYRQTNYKNDWDGAGAPDGTYFYFLKIQGDDGKMQLKKGFITVLRQQSK</sequence>
<feature type="domain" description="Calx-beta" evidence="5">
    <location>
        <begin position="277"/>
        <end position="379"/>
    </location>
</feature>
<protein>
    <submittedName>
        <fullName evidence="6">Calx-beta domain-containing protein</fullName>
    </submittedName>
</protein>
<dbReference type="InterPro" id="IPR051171">
    <property type="entry name" value="CaCA"/>
</dbReference>
<keyword evidence="4" id="KW-0813">Transport</keyword>
<dbReference type="STRING" id="929556.Solca_2369"/>
<dbReference type="AlphaFoldDB" id="H8KUI6"/>
<feature type="domain" description="Calx-beta" evidence="5">
    <location>
        <begin position="46"/>
        <end position="151"/>
    </location>
</feature>
<dbReference type="PANTHER" id="PTHR11878:SF65">
    <property type="entry name" value="NA_CA-EXCHANGE PROTEIN, ISOFORM G"/>
    <property type="match status" value="1"/>
</dbReference>
<dbReference type="GO" id="GO:0030001">
    <property type="term" value="P:metal ion transport"/>
    <property type="evidence" value="ECO:0007669"/>
    <property type="project" value="TreeGrafter"/>
</dbReference>
<evidence type="ECO:0000256" key="2">
    <source>
        <dbReference type="ARBA" id="ARBA00022737"/>
    </source>
</evidence>
<gene>
    <name evidence="6" type="ordered locus">Solca_2369</name>
</gene>
<dbReference type="SMART" id="SM00237">
    <property type="entry name" value="Calx_beta"/>
    <property type="match status" value="5"/>
</dbReference>
<dbReference type="HOGENOM" id="CLU_303023_0_0_10"/>
<evidence type="ECO:0000313" key="6">
    <source>
        <dbReference type="EMBL" id="AFD07410.1"/>
    </source>
</evidence>
<dbReference type="InterPro" id="IPR038081">
    <property type="entry name" value="CalX-like_sf"/>
</dbReference>
<proteinExistence type="predicted"/>
<dbReference type="KEGG" id="scn:Solca_2369"/>
<dbReference type="Pfam" id="PF13585">
    <property type="entry name" value="CHU_C"/>
    <property type="match status" value="1"/>
</dbReference>
<reference evidence="6" key="1">
    <citation type="submission" date="2012-02" db="EMBL/GenBank/DDBJ databases">
        <title>The complete genome of Solitalea canadensis DSM 3403.</title>
        <authorList>
            <consortium name="US DOE Joint Genome Institute (JGI-PGF)"/>
            <person name="Lucas S."/>
            <person name="Copeland A."/>
            <person name="Lapidus A."/>
            <person name="Glavina del Rio T."/>
            <person name="Dalin E."/>
            <person name="Tice H."/>
            <person name="Bruce D."/>
            <person name="Goodwin L."/>
            <person name="Pitluck S."/>
            <person name="Peters L."/>
            <person name="Ovchinnikova G."/>
            <person name="Lu M."/>
            <person name="Kyrpides N."/>
            <person name="Mavromatis K."/>
            <person name="Ivanova N."/>
            <person name="Brettin T."/>
            <person name="Detter J.C."/>
            <person name="Han C."/>
            <person name="Larimer F."/>
            <person name="Land M."/>
            <person name="Hauser L."/>
            <person name="Markowitz V."/>
            <person name="Cheng J.-F."/>
            <person name="Hugenholtz P."/>
            <person name="Woyke T."/>
            <person name="Wu D."/>
            <person name="Spring S."/>
            <person name="Schroeder M."/>
            <person name="Kopitz M."/>
            <person name="Brambilla E."/>
            <person name="Klenk H.-P."/>
            <person name="Eisen J.A."/>
        </authorList>
    </citation>
    <scope>NUCLEOTIDE SEQUENCE</scope>
    <source>
        <strain evidence="6">DSM 3403</strain>
    </source>
</reference>
<feature type="domain" description="Calx-beta" evidence="5">
    <location>
        <begin position="405"/>
        <end position="495"/>
    </location>
</feature>
<dbReference type="Gene3D" id="2.60.40.2030">
    <property type="match status" value="7"/>
</dbReference>
<dbReference type="Pfam" id="PF03160">
    <property type="entry name" value="Calx-beta"/>
    <property type="match status" value="7"/>
</dbReference>
<keyword evidence="7" id="KW-1185">Reference proteome</keyword>
<evidence type="ECO:0000256" key="4">
    <source>
        <dbReference type="ARBA" id="ARBA00023065"/>
    </source>
</evidence>
<evidence type="ECO:0000256" key="3">
    <source>
        <dbReference type="ARBA" id="ARBA00022837"/>
    </source>
</evidence>
<keyword evidence="4" id="KW-0406">Ion transport</keyword>
<dbReference type="InterPro" id="IPR003644">
    <property type="entry name" value="Calx_beta"/>
</dbReference>
<accession>H8KUI6</accession>
<evidence type="ECO:0000259" key="5">
    <source>
        <dbReference type="SMART" id="SM00237"/>
    </source>
</evidence>